<dbReference type="STRING" id="866771.HMPREF9296_0946"/>
<dbReference type="InterPro" id="IPR041700">
    <property type="entry name" value="OMP_b-brl_3"/>
</dbReference>
<dbReference type="Gene3D" id="2.170.130.10">
    <property type="entry name" value="TonB-dependent receptor, plug domain"/>
    <property type="match status" value="1"/>
</dbReference>
<dbReference type="Pfam" id="PF14905">
    <property type="entry name" value="OMP_b-brl_3"/>
    <property type="match status" value="1"/>
</dbReference>
<dbReference type="InterPro" id="IPR037066">
    <property type="entry name" value="Plug_dom_sf"/>
</dbReference>
<organism evidence="7 8">
    <name type="scientific">Prevotella disiens FB035-09AN</name>
    <dbReference type="NCBI Taxonomy" id="866771"/>
    <lineage>
        <taxon>Bacteria</taxon>
        <taxon>Pseudomonadati</taxon>
        <taxon>Bacteroidota</taxon>
        <taxon>Bacteroidia</taxon>
        <taxon>Bacteroidales</taxon>
        <taxon>Prevotellaceae</taxon>
        <taxon>Prevotella</taxon>
    </lineage>
</organism>
<feature type="domain" description="TonB-dependent receptor plug" evidence="5">
    <location>
        <begin position="142"/>
        <end position="223"/>
    </location>
</feature>
<name>E1KQ81_9BACT</name>
<dbReference type="SUPFAM" id="SSF56935">
    <property type="entry name" value="Porins"/>
    <property type="match status" value="1"/>
</dbReference>
<dbReference type="Pfam" id="PF07715">
    <property type="entry name" value="Plug"/>
    <property type="match status" value="1"/>
</dbReference>
<feature type="signal peptide" evidence="4">
    <location>
        <begin position="1"/>
        <end position="19"/>
    </location>
</feature>
<dbReference type="PANTHER" id="PTHR40980">
    <property type="entry name" value="PLUG DOMAIN-CONTAINING PROTEIN"/>
    <property type="match status" value="1"/>
</dbReference>
<dbReference type="EMBL" id="AEDO01000027">
    <property type="protein sequence ID" value="EFL46384.1"/>
    <property type="molecule type" value="Genomic_DNA"/>
</dbReference>
<dbReference type="eggNOG" id="COG4771">
    <property type="taxonomic scope" value="Bacteria"/>
</dbReference>
<feature type="domain" description="Outer membrane protein beta-barrel" evidence="6">
    <location>
        <begin position="386"/>
        <end position="783"/>
    </location>
</feature>
<feature type="chain" id="PRO_5003148446" evidence="4">
    <location>
        <begin position="20"/>
        <end position="831"/>
    </location>
</feature>
<evidence type="ECO:0000256" key="4">
    <source>
        <dbReference type="SAM" id="SignalP"/>
    </source>
</evidence>
<proteinExistence type="predicted"/>
<dbReference type="Gene3D" id="2.40.170.20">
    <property type="entry name" value="TonB-dependent receptor, beta-barrel domain"/>
    <property type="match status" value="1"/>
</dbReference>
<dbReference type="GO" id="GO:0009279">
    <property type="term" value="C:cell outer membrane"/>
    <property type="evidence" value="ECO:0007669"/>
    <property type="project" value="UniProtKB-SubCell"/>
</dbReference>
<evidence type="ECO:0000313" key="8">
    <source>
        <dbReference type="Proteomes" id="UP000003610"/>
    </source>
</evidence>
<dbReference type="InterPro" id="IPR036942">
    <property type="entry name" value="Beta-barrel_TonB_sf"/>
</dbReference>
<protein>
    <submittedName>
        <fullName evidence="7">TonB-dependent receptor plug domain protein</fullName>
    </submittedName>
</protein>
<dbReference type="InterPro" id="IPR012910">
    <property type="entry name" value="Plug_dom"/>
</dbReference>
<evidence type="ECO:0000256" key="3">
    <source>
        <dbReference type="ARBA" id="ARBA00023237"/>
    </source>
</evidence>
<keyword evidence="2" id="KW-0472">Membrane</keyword>
<gene>
    <name evidence="7" type="ORF">HMPREF9296_0946</name>
</gene>
<comment type="caution">
    <text evidence="7">The sequence shown here is derived from an EMBL/GenBank/DDBJ whole genome shotgun (WGS) entry which is preliminary data.</text>
</comment>
<evidence type="ECO:0000259" key="5">
    <source>
        <dbReference type="Pfam" id="PF07715"/>
    </source>
</evidence>
<dbReference type="RefSeq" id="WP_004356232.1">
    <property type="nucleotide sequence ID" value="NZ_AEDO01000027.1"/>
</dbReference>
<keyword evidence="7" id="KW-0675">Receptor</keyword>
<accession>E1KQ81</accession>
<dbReference type="Proteomes" id="UP000003610">
    <property type="component" value="Unassembled WGS sequence"/>
</dbReference>
<sequence>MKKILFTLACMCFSTGIFAQTTLIKGELIDSITHETEPFATIRVFKKPNMQTPVAMSVTDDNGKISQEVKGSGDYTITISSMGRKVITRNIKLDAANPTLNLGTLLVQDDAKMMKGVVVMAQKPLVKMETDKMTYDVQSDVDAKSNTVLDMLRKVPMVTVDGQDNITVNGQGSFKVYVDGKPNVMFSANPSQIFKAMPASSIKSIEVVTNPGAKYDAEGVGGILNIVMNKMEGKKQSVNGYNGTLSFTATNYGFQSSAFVGGQQGKLTYSANVMHANMHMAEPEVTIERTSTDGSVMHSFQKPKTHIPFTMANVSLNYEIDSISNIGASLGLTDYYKKSTGHPTTSFSGGAYGAGFKYGDEMMMRDANTSLNGSIDYQRFLNKARTSNITLSYLFSTSPNTTENRRVYDPLPAGIPLSLNDMYSDAATRGTEHTVQVDYTTPLAKNQTFNAGVKYINRRNTSDSKYYNIMNGIEQFDPLNSVNYKNLQSIAASYLEYKIVLGKFSAKAGTRYEHTWENVEFILGKGENFKRNYGNLVPSASFSYNLAPSMNIGVNYNMRISRPGATFLNPYIDRSVPTILSYGNPNLEAETSHNVALVFNAFTPKFMINLTLAENFANNQIEQYSFMDGNGMLNTTYGNIVRNRWTNFSMFANYSLSPKTRIFFNGGFDYGDLRSSQLGQKKYAWQGMAYIGMQQTFPWDLKFSLYTGGMTKRHTLQGHGNGFNMLSLTMTKSFFDDKLNLGLTFFTPYDGKIYQNQYSEGPNFTQRMNVVIPVRQIALNITWNFGNTKKQYQQHQSKINPSLTPIIVETCYYYTFSVLAMDSVSYKFLFF</sequence>
<dbReference type="AlphaFoldDB" id="E1KQ81"/>
<reference evidence="7 8" key="1">
    <citation type="submission" date="2010-08" db="EMBL/GenBank/DDBJ databases">
        <authorList>
            <person name="Durkin A.S."/>
            <person name="Madupu R."/>
            <person name="Torralba M."/>
            <person name="Gillis M."/>
            <person name="Methe B."/>
            <person name="Sutton G."/>
            <person name="Nelson K.E."/>
        </authorList>
    </citation>
    <scope>NUCLEOTIDE SEQUENCE [LARGE SCALE GENOMIC DNA]</scope>
    <source>
        <strain evidence="7 8">FB035-09AN</strain>
    </source>
</reference>
<evidence type="ECO:0000259" key="6">
    <source>
        <dbReference type="Pfam" id="PF14905"/>
    </source>
</evidence>
<evidence type="ECO:0000313" key="7">
    <source>
        <dbReference type="EMBL" id="EFL46384.1"/>
    </source>
</evidence>
<dbReference type="PANTHER" id="PTHR40980:SF4">
    <property type="entry name" value="TONB-DEPENDENT RECEPTOR-LIKE BETA-BARREL DOMAIN-CONTAINING PROTEIN"/>
    <property type="match status" value="1"/>
</dbReference>
<comment type="subcellular location">
    <subcellularLocation>
        <location evidence="1">Cell outer membrane</location>
    </subcellularLocation>
</comment>
<keyword evidence="4" id="KW-0732">Signal</keyword>
<evidence type="ECO:0000256" key="2">
    <source>
        <dbReference type="ARBA" id="ARBA00023136"/>
    </source>
</evidence>
<evidence type="ECO:0000256" key="1">
    <source>
        <dbReference type="ARBA" id="ARBA00004442"/>
    </source>
</evidence>
<keyword evidence="3" id="KW-0998">Cell outer membrane</keyword>